<gene>
    <name evidence="3" type="ORF">I2H31_16030</name>
</gene>
<organism evidence="3 4">
    <name type="scientific">Hymenobacter ruricola</name>
    <dbReference type="NCBI Taxonomy" id="2791023"/>
    <lineage>
        <taxon>Bacteria</taxon>
        <taxon>Pseudomonadati</taxon>
        <taxon>Bacteroidota</taxon>
        <taxon>Cytophagia</taxon>
        <taxon>Cytophagales</taxon>
        <taxon>Hymenobacteraceae</taxon>
        <taxon>Hymenobacter</taxon>
    </lineage>
</organism>
<sequence length="251" mass="25128">MKTSLFSLALRALLPATVLLASCGKDDEPAAPAPDQGKVLVSHAAAAANTTVTVFVNDQQGGQLNYGQTGTYFNINSGTPTLSVKNGTQVVASKPLTVAKDQNYSAFVYSPTATIGSADLLVVSDDLSAPATGTAKVRLVHLGVGAASPVRLTVPAATPGGPTTDLTPDVAFGTASPFAAINAGPFNLSVTTGTAGNTTRTPVIAVGDGTGAGTGSKTFEAGKIYTILVRGISGSGVPIAQQTQVVITQNN</sequence>
<feature type="chain" id="PRO_5045086885" evidence="1">
    <location>
        <begin position="22"/>
        <end position="251"/>
    </location>
</feature>
<feature type="domain" description="DUF4397" evidence="2">
    <location>
        <begin position="38"/>
        <end position="145"/>
    </location>
</feature>
<evidence type="ECO:0000259" key="2">
    <source>
        <dbReference type="Pfam" id="PF14344"/>
    </source>
</evidence>
<proteinExistence type="predicted"/>
<dbReference type="Pfam" id="PF14344">
    <property type="entry name" value="DUF4397"/>
    <property type="match status" value="1"/>
</dbReference>
<reference evidence="3 4" key="1">
    <citation type="submission" date="2020-11" db="EMBL/GenBank/DDBJ databases">
        <authorList>
            <person name="Kim M.K."/>
        </authorList>
    </citation>
    <scope>NUCLEOTIDE SEQUENCE [LARGE SCALE GENOMIC DNA]</scope>
    <source>
        <strain evidence="3 4">BT662</strain>
    </source>
</reference>
<dbReference type="InterPro" id="IPR025510">
    <property type="entry name" value="DUF4397"/>
</dbReference>
<accession>A0ABS0I7W7</accession>
<dbReference type="EMBL" id="JADQDM010000008">
    <property type="protein sequence ID" value="MBF9222614.1"/>
    <property type="molecule type" value="Genomic_DNA"/>
</dbReference>
<dbReference type="RefSeq" id="WP_196294062.1">
    <property type="nucleotide sequence ID" value="NZ_JADQDM010000008.1"/>
</dbReference>
<name>A0ABS0I7W7_9BACT</name>
<keyword evidence="4" id="KW-1185">Reference proteome</keyword>
<evidence type="ECO:0000256" key="1">
    <source>
        <dbReference type="SAM" id="SignalP"/>
    </source>
</evidence>
<evidence type="ECO:0000313" key="4">
    <source>
        <dbReference type="Proteomes" id="UP000618931"/>
    </source>
</evidence>
<feature type="signal peptide" evidence="1">
    <location>
        <begin position="1"/>
        <end position="21"/>
    </location>
</feature>
<dbReference type="PROSITE" id="PS51257">
    <property type="entry name" value="PROKAR_LIPOPROTEIN"/>
    <property type="match status" value="1"/>
</dbReference>
<protein>
    <submittedName>
        <fullName evidence="3">DUF4397 domain-containing protein</fullName>
    </submittedName>
</protein>
<keyword evidence="1" id="KW-0732">Signal</keyword>
<evidence type="ECO:0000313" key="3">
    <source>
        <dbReference type="EMBL" id="MBF9222614.1"/>
    </source>
</evidence>
<comment type="caution">
    <text evidence="3">The sequence shown here is derived from an EMBL/GenBank/DDBJ whole genome shotgun (WGS) entry which is preliminary data.</text>
</comment>
<dbReference type="Proteomes" id="UP000618931">
    <property type="component" value="Unassembled WGS sequence"/>
</dbReference>